<accession>A0A370HDR8</accession>
<dbReference type="OrthoDB" id="3288227at2"/>
<evidence type="ECO:0000256" key="3">
    <source>
        <dbReference type="ARBA" id="ARBA00023163"/>
    </source>
</evidence>
<dbReference type="InterPro" id="IPR023772">
    <property type="entry name" value="DNA-bd_HTH_TetR-type_CS"/>
</dbReference>
<dbReference type="STRING" id="1210089.GCA_001613165_02216"/>
<evidence type="ECO:0000256" key="4">
    <source>
        <dbReference type="PROSITE-ProRule" id="PRU00335"/>
    </source>
</evidence>
<dbReference type="Gene3D" id="1.10.357.10">
    <property type="entry name" value="Tetracycline Repressor, domain 2"/>
    <property type="match status" value="1"/>
</dbReference>
<dbReference type="InterPro" id="IPR001647">
    <property type="entry name" value="HTH_TetR"/>
</dbReference>
<evidence type="ECO:0000259" key="5">
    <source>
        <dbReference type="PROSITE" id="PS50977"/>
    </source>
</evidence>
<evidence type="ECO:0000313" key="6">
    <source>
        <dbReference type="EMBL" id="RDI55368.1"/>
    </source>
</evidence>
<dbReference type="GO" id="GO:0003677">
    <property type="term" value="F:DNA binding"/>
    <property type="evidence" value="ECO:0007669"/>
    <property type="project" value="UniProtKB-UniRule"/>
</dbReference>
<dbReference type="SUPFAM" id="SSF48498">
    <property type="entry name" value="Tetracyclin repressor-like, C-terminal domain"/>
    <property type="match status" value="1"/>
</dbReference>
<comment type="caution">
    <text evidence="6">The sequence shown here is derived from an EMBL/GenBank/DDBJ whole genome shotgun (WGS) entry which is preliminary data.</text>
</comment>
<dbReference type="PANTHER" id="PTHR47506">
    <property type="entry name" value="TRANSCRIPTIONAL REGULATORY PROTEIN"/>
    <property type="match status" value="1"/>
</dbReference>
<feature type="DNA-binding region" description="H-T-H motif" evidence="4">
    <location>
        <begin position="33"/>
        <end position="52"/>
    </location>
</feature>
<dbReference type="PROSITE" id="PS50977">
    <property type="entry name" value="HTH_TETR_2"/>
    <property type="match status" value="1"/>
</dbReference>
<gene>
    <name evidence="6" type="ORF">DFR68_101201</name>
</gene>
<proteinExistence type="predicted"/>
<dbReference type="Pfam" id="PF00440">
    <property type="entry name" value="TetR_N"/>
    <property type="match status" value="1"/>
</dbReference>
<dbReference type="RefSeq" id="WP_068017599.1">
    <property type="nucleotide sequence ID" value="NZ_QQAZ01000001.1"/>
</dbReference>
<protein>
    <submittedName>
        <fullName evidence="6">TetR family transcriptional regulator</fullName>
    </submittedName>
</protein>
<dbReference type="EMBL" id="QQAZ01000001">
    <property type="protein sequence ID" value="RDI55368.1"/>
    <property type="molecule type" value="Genomic_DNA"/>
</dbReference>
<dbReference type="PROSITE" id="PS01081">
    <property type="entry name" value="HTH_TETR_1"/>
    <property type="match status" value="1"/>
</dbReference>
<dbReference type="AlphaFoldDB" id="A0A370HDR8"/>
<evidence type="ECO:0000256" key="2">
    <source>
        <dbReference type="ARBA" id="ARBA00023125"/>
    </source>
</evidence>
<name>A0A370HDR8_9NOCA</name>
<organism evidence="6 7">
    <name type="scientific">Nocardia mexicana</name>
    <dbReference type="NCBI Taxonomy" id="279262"/>
    <lineage>
        <taxon>Bacteria</taxon>
        <taxon>Bacillati</taxon>
        <taxon>Actinomycetota</taxon>
        <taxon>Actinomycetes</taxon>
        <taxon>Mycobacteriales</taxon>
        <taxon>Nocardiaceae</taxon>
        <taxon>Nocardia</taxon>
    </lineage>
</organism>
<keyword evidence="2 4" id="KW-0238">DNA-binding</keyword>
<reference evidence="6 7" key="1">
    <citation type="submission" date="2018-07" db="EMBL/GenBank/DDBJ databases">
        <title>Genomic Encyclopedia of Type Strains, Phase IV (KMG-IV): sequencing the most valuable type-strain genomes for metagenomic binning, comparative biology and taxonomic classification.</title>
        <authorList>
            <person name="Goeker M."/>
        </authorList>
    </citation>
    <scope>NUCLEOTIDE SEQUENCE [LARGE SCALE GENOMIC DNA]</scope>
    <source>
        <strain evidence="6 7">DSM 44952</strain>
    </source>
</reference>
<dbReference type="PRINTS" id="PR00455">
    <property type="entry name" value="HTHTETR"/>
</dbReference>
<dbReference type="SUPFAM" id="SSF46689">
    <property type="entry name" value="Homeodomain-like"/>
    <property type="match status" value="1"/>
</dbReference>
<evidence type="ECO:0000256" key="1">
    <source>
        <dbReference type="ARBA" id="ARBA00023015"/>
    </source>
</evidence>
<dbReference type="InterPro" id="IPR036271">
    <property type="entry name" value="Tet_transcr_reg_TetR-rel_C_sf"/>
</dbReference>
<dbReference type="Proteomes" id="UP000255355">
    <property type="component" value="Unassembled WGS sequence"/>
</dbReference>
<feature type="domain" description="HTH tetR-type" evidence="5">
    <location>
        <begin position="10"/>
        <end position="70"/>
    </location>
</feature>
<dbReference type="PANTHER" id="PTHR47506:SF1">
    <property type="entry name" value="HTH-TYPE TRANSCRIPTIONAL REGULATOR YJDC"/>
    <property type="match status" value="1"/>
</dbReference>
<evidence type="ECO:0000313" key="7">
    <source>
        <dbReference type="Proteomes" id="UP000255355"/>
    </source>
</evidence>
<sequence length="227" mass="24876">MARTVKAAQTVRREAFVEAATRLIQTKGYEQMSVQDVLDELGASKGSFYHYFDSKRALLVAVSERMTEAAVAALAPVLEDPSRTALHKLQAVFTGLAAYTGESQDLVLAVLETWRSDDNAIVREQVRRSGTRRLRPVLAAIVAQGVAEDVFAAVEPQETAIVMASMLYGFQETGTELFFARRRGEVSFDAVLRANAADLAALERLLGLPAESLEGHDEATLRLWFDG</sequence>
<keyword evidence="7" id="KW-1185">Reference proteome</keyword>
<keyword evidence="1" id="KW-0805">Transcription regulation</keyword>
<dbReference type="InterPro" id="IPR009057">
    <property type="entry name" value="Homeodomain-like_sf"/>
</dbReference>
<keyword evidence="3" id="KW-0804">Transcription</keyword>